<feature type="transmembrane region" description="Helical" evidence="5">
    <location>
        <begin position="147"/>
        <end position="169"/>
    </location>
</feature>
<keyword evidence="2 5" id="KW-0812">Transmembrane</keyword>
<dbReference type="PROSITE" id="PS50262">
    <property type="entry name" value="G_PROTEIN_RECEP_F1_2"/>
    <property type="match status" value="1"/>
</dbReference>
<keyword evidence="4 5" id="KW-0472">Membrane</keyword>
<dbReference type="Pfam" id="PF10324">
    <property type="entry name" value="7TM_GPCR_Srw"/>
    <property type="match status" value="1"/>
</dbReference>
<comment type="subcellular location">
    <subcellularLocation>
        <location evidence="1">Membrane</location>
    </subcellularLocation>
</comment>
<sequence length="407" mass="45503">MAALRGIWLISTPILAIVLTASGESVPWEASTAGQTQVIWEATEPAQDKDQTRSNDDIFAKIFLQKIGTMIKSFGHVILGILAVVCNILNLTVLKKQKSLSPFVYMKWIAACDLFTGFMITITGVMVNRDFLRSYSALREFTYWIQMPVYFLQSTFTSGAIYIAVALGMDRLIAVRYPLKRVIWCTTRRAHITSAILIMVGVIPNIQLVLRLESALFPDRTSGIMMPYFTYTDLGRDPTVTAFVQYSKFILKQVIPLVVMSVTGTWTVVMIFKSRRFQKQANIQKTGNNLQCFGVTIGVIVLFIVTNITQAIFALDTSINGSNSMTFKSYSFSVSIIRDLVGLLPWANTSMNFIVYLLFNDNFRQTAFSLFCCRRETGQGTPTLPPNCSGSKTKSVNKDTVCVVMSL</sequence>
<dbReference type="InterPro" id="IPR052954">
    <property type="entry name" value="GPCR-Ligand_Int"/>
</dbReference>
<evidence type="ECO:0000313" key="8">
    <source>
        <dbReference type="EMBL" id="ELT88862.1"/>
    </source>
</evidence>
<keyword evidence="3 5" id="KW-1133">Transmembrane helix</keyword>
<feature type="transmembrane region" description="Helical" evidence="5">
    <location>
        <begin position="335"/>
        <end position="359"/>
    </location>
</feature>
<dbReference type="STRING" id="283909.R7TBK0"/>
<evidence type="ECO:0000256" key="6">
    <source>
        <dbReference type="SAM" id="SignalP"/>
    </source>
</evidence>
<evidence type="ECO:0000256" key="1">
    <source>
        <dbReference type="ARBA" id="ARBA00004370"/>
    </source>
</evidence>
<evidence type="ECO:0000259" key="7">
    <source>
        <dbReference type="PROSITE" id="PS50262"/>
    </source>
</evidence>
<dbReference type="EnsemblMetazoa" id="CapteT190674">
    <property type="protein sequence ID" value="CapteP190674"/>
    <property type="gene ID" value="CapteG190674"/>
</dbReference>
<feature type="transmembrane region" description="Helical" evidence="5">
    <location>
        <begin position="254"/>
        <end position="272"/>
    </location>
</feature>
<dbReference type="HOGENOM" id="CLU_009579_38_1_1"/>
<dbReference type="SUPFAM" id="SSF81321">
    <property type="entry name" value="Family A G protein-coupled receptor-like"/>
    <property type="match status" value="1"/>
</dbReference>
<evidence type="ECO:0000313" key="10">
    <source>
        <dbReference type="Proteomes" id="UP000014760"/>
    </source>
</evidence>
<reference evidence="8 10" key="2">
    <citation type="journal article" date="2013" name="Nature">
        <title>Insights into bilaterian evolution from three spiralian genomes.</title>
        <authorList>
            <person name="Simakov O."/>
            <person name="Marletaz F."/>
            <person name="Cho S.J."/>
            <person name="Edsinger-Gonzales E."/>
            <person name="Havlak P."/>
            <person name="Hellsten U."/>
            <person name="Kuo D.H."/>
            <person name="Larsson T."/>
            <person name="Lv J."/>
            <person name="Arendt D."/>
            <person name="Savage R."/>
            <person name="Osoegawa K."/>
            <person name="de Jong P."/>
            <person name="Grimwood J."/>
            <person name="Chapman J.A."/>
            <person name="Shapiro H."/>
            <person name="Aerts A."/>
            <person name="Otillar R.P."/>
            <person name="Terry A.Y."/>
            <person name="Boore J.L."/>
            <person name="Grigoriev I.V."/>
            <person name="Lindberg D.R."/>
            <person name="Seaver E.C."/>
            <person name="Weisblat D.A."/>
            <person name="Putnam N.H."/>
            <person name="Rokhsar D.S."/>
        </authorList>
    </citation>
    <scope>NUCLEOTIDE SEQUENCE</scope>
    <source>
        <strain evidence="8 10">I ESC-2004</strain>
    </source>
</reference>
<dbReference type="GO" id="GO:0008528">
    <property type="term" value="F:G protein-coupled peptide receptor activity"/>
    <property type="evidence" value="ECO:0007669"/>
    <property type="project" value="InterPro"/>
</dbReference>
<feature type="signal peptide" evidence="6">
    <location>
        <begin position="1"/>
        <end position="23"/>
    </location>
</feature>
<evidence type="ECO:0000313" key="9">
    <source>
        <dbReference type="EnsemblMetazoa" id="CapteP190674"/>
    </source>
</evidence>
<accession>R7TBK0</accession>
<feature type="transmembrane region" description="Helical" evidence="5">
    <location>
        <begin position="293"/>
        <end position="315"/>
    </location>
</feature>
<name>R7TBK0_CAPTE</name>
<gene>
    <name evidence="8" type="ORF">CAPTEDRAFT_190674</name>
</gene>
<reference evidence="10" key="1">
    <citation type="submission" date="2012-12" db="EMBL/GenBank/DDBJ databases">
        <authorList>
            <person name="Hellsten U."/>
            <person name="Grimwood J."/>
            <person name="Chapman J.A."/>
            <person name="Shapiro H."/>
            <person name="Aerts A."/>
            <person name="Otillar R.P."/>
            <person name="Terry A.Y."/>
            <person name="Boore J.L."/>
            <person name="Simakov O."/>
            <person name="Marletaz F."/>
            <person name="Cho S.-J."/>
            <person name="Edsinger-Gonzales E."/>
            <person name="Havlak P."/>
            <person name="Kuo D.-H."/>
            <person name="Larsson T."/>
            <person name="Lv J."/>
            <person name="Arendt D."/>
            <person name="Savage R."/>
            <person name="Osoegawa K."/>
            <person name="de Jong P."/>
            <person name="Lindberg D.R."/>
            <person name="Seaver E.C."/>
            <person name="Weisblat D.A."/>
            <person name="Putnam N.H."/>
            <person name="Grigoriev I.V."/>
            <person name="Rokhsar D.S."/>
        </authorList>
    </citation>
    <scope>NUCLEOTIDE SEQUENCE</scope>
    <source>
        <strain evidence="10">I ESC-2004</strain>
    </source>
</reference>
<feature type="transmembrane region" description="Helical" evidence="5">
    <location>
        <begin position="105"/>
        <end position="127"/>
    </location>
</feature>
<protein>
    <recommendedName>
        <fullName evidence="7">G-protein coupled receptors family 1 profile domain-containing protein</fullName>
    </recommendedName>
</protein>
<dbReference type="Gene3D" id="1.20.1070.10">
    <property type="entry name" value="Rhodopsin 7-helix transmembrane proteins"/>
    <property type="match status" value="1"/>
</dbReference>
<dbReference type="AlphaFoldDB" id="R7TBK0"/>
<organism evidence="8">
    <name type="scientific">Capitella teleta</name>
    <name type="common">Polychaete worm</name>
    <dbReference type="NCBI Taxonomy" id="283909"/>
    <lineage>
        <taxon>Eukaryota</taxon>
        <taxon>Metazoa</taxon>
        <taxon>Spiralia</taxon>
        <taxon>Lophotrochozoa</taxon>
        <taxon>Annelida</taxon>
        <taxon>Polychaeta</taxon>
        <taxon>Sedentaria</taxon>
        <taxon>Scolecida</taxon>
        <taxon>Capitellidae</taxon>
        <taxon>Capitella</taxon>
    </lineage>
</organism>
<evidence type="ECO:0000256" key="3">
    <source>
        <dbReference type="ARBA" id="ARBA00022989"/>
    </source>
</evidence>
<dbReference type="EMBL" id="KB311659">
    <property type="protein sequence ID" value="ELT88862.1"/>
    <property type="molecule type" value="Genomic_DNA"/>
</dbReference>
<keyword evidence="6" id="KW-0732">Signal</keyword>
<feature type="chain" id="PRO_5008786834" description="G-protein coupled receptors family 1 profile domain-containing protein" evidence="6">
    <location>
        <begin position="24"/>
        <end position="407"/>
    </location>
</feature>
<keyword evidence="10" id="KW-1185">Reference proteome</keyword>
<reference evidence="9" key="3">
    <citation type="submission" date="2015-06" db="UniProtKB">
        <authorList>
            <consortium name="EnsemblMetazoa"/>
        </authorList>
    </citation>
    <scope>IDENTIFICATION</scope>
</reference>
<feature type="domain" description="G-protein coupled receptors family 1 profile" evidence="7">
    <location>
        <begin position="80"/>
        <end position="356"/>
    </location>
</feature>
<evidence type="ECO:0000256" key="5">
    <source>
        <dbReference type="SAM" id="Phobius"/>
    </source>
</evidence>
<dbReference type="GO" id="GO:0016020">
    <property type="term" value="C:membrane"/>
    <property type="evidence" value="ECO:0007669"/>
    <property type="project" value="UniProtKB-SubCell"/>
</dbReference>
<evidence type="ECO:0000256" key="2">
    <source>
        <dbReference type="ARBA" id="ARBA00022692"/>
    </source>
</evidence>
<evidence type="ECO:0000256" key="4">
    <source>
        <dbReference type="ARBA" id="ARBA00023136"/>
    </source>
</evidence>
<dbReference type="EMBL" id="AMQN01003378">
    <property type="status" value="NOT_ANNOTATED_CDS"/>
    <property type="molecule type" value="Genomic_DNA"/>
</dbReference>
<feature type="transmembrane region" description="Helical" evidence="5">
    <location>
        <begin position="73"/>
        <end position="93"/>
    </location>
</feature>
<feature type="transmembrane region" description="Helical" evidence="5">
    <location>
        <begin position="190"/>
        <end position="210"/>
    </location>
</feature>
<dbReference type="InterPro" id="IPR019427">
    <property type="entry name" value="7TM_GPCR_serpentine_rcpt_Srw"/>
</dbReference>
<dbReference type="PANTHER" id="PTHR46641:SF25">
    <property type="entry name" value="CNMAMIDE RECEPTOR-RELATED"/>
    <property type="match status" value="1"/>
</dbReference>
<proteinExistence type="predicted"/>
<dbReference type="PANTHER" id="PTHR46641">
    <property type="entry name" value="FMRFAMIDE RECEPTOR-RELATED"/>
    <property type="match status" value="1"/>
</dbReference>
<dbReference type="InterPro" id="IPR017452">
    <property type="entry name" value="GPCR_Rhodpsn_7TM"/>
</dbReference>
<dbReference type="Proteomes" id="UP000014760">
    <property type="component" value="Unassembled WGS sequence"/>
</dbReference>